<reference evidence="5" key="1">
    <citation type="submission" date="2016-03" db="EMBL/GenBank/DDBJ databases">
        <title>Mechanisms controlling the formation of the plant cell surface in tip-growing cells are functionally conserved among land plants.</title>
        <authorList>
            <person name="Honkanen S."/>
            <person name="Jones V.A."/>
            <person name="Morieri G."/>
            <person name="Champion C."/>
            <person name="Hetherington A.J."/>
            <person name="Kelly S."/>
            <person name="Saint-Marcoux D."/>
            <person name="Proust H."/>
            <person name="Prescott H."/>
            <person name="Dolan L."/>
        </authorList>
    </citation>
    <scope>NUCLEOTIDE SEQUENCE [LARGE SCALE GENOMIC DNA]</scope>
    <source>
        <tissue evidence="5">Whole gametophyte</tissue>
    </source>
</reference>
<evidence type="ECO:0000256" key="4">
    <source>
        <dbReference type="SAM" id="MobiDB-lite"/>
    </source>
</evidence>
<comment type="similarity">
    <text evidence="1">Belongs to the PPR family. P subfamily.</text>
</comment>
<feature type="repeat" description="PPR" evidence="3">
    <location>
        <begin position="228"/>
        <end position="258"/>
    </location>
</feature>
<evidence type="ECO:0008006" key="7">
    <source>
        <dbReference type="Google" id="ProtNLM"/>
    </source>
</evidence>
<evidence type="ECO:0000313" key="6">
    <source>
        <dbReference type="Proteomes" id="UP000077202"/>
    </source>
</evidence>
<dbReference type="InterPro" id="IPR011990">
    <property type="entry name" value="TPR-like_helical_dom_sf"/>
</dbReference>
<dbReference type="GO" id="GO:0003729">
    <property type="term" value="F:mRNA binding"/>
    <property type="evidence" value="ECO:0007669"/>
    <property type="project" value="InterPro"/>
</dbReference>
<feature type="region of interest" description="Disordered" evidence="4">
    <location>
        <begin position="20"/>
        <end position="39"/>
    </location>
</feature>
<comment type="caution">
    <text evidence="5">The sequence shown here is derived from an EMBL/GenBank/DDBJ whole genome shotgun (WGS) entry which is preliminary data.</text>
</comment>
<name>A0A176VYQ6_MARPO</name>
<keyword evidence="6" id="KW-1185">Reference proteome</keyword>
<keyword evidence="2" id="KW-0677">Repeat</keyword>
<protein>
    <recommendedName>
        <fullName evidence="7">Pentacotripeptide-repeat region of PRORP domain-containing protein</fullName>
    </recommendedName>
</protein>
<organism evidence="5 6">
    <name type="scientific">Marchantia polymorpha subsp. ruderalis</name>
    <dbReference type="NCBI Taxonomy" id="1480154"/>
    <lineage>
        <taxon>Eukaryota</taxon>
        <taxon>Viridiplantae</taxon>
        <taxon>Streptophyta</taxon>
        <taxon>Embryophyta</taxon>
        <taxon>Marchantiophyta</taxon>
        <taxon>Marchantiopsida</taxon>
        <taxon>Marchantiidae</taxon>
        <taxon>Marchantiales</taxon>
        <taxon>Marchantiaceae</taxon>
        <taxon>Marchantia</taxon>
    </lineage>
</organism>
<dbReference type="Pfam" id="PF01535">
    <property type="entry name" value="PPR"/>
    <property type="match status" value="1"/>
</dbReference>
<dbReference type="Gene3D" id="1.25.40.10">
    <property type="entry name" value="Tetratricopeptide repeat domain"/>
    <property type="match status" value="3"/>
</dbReference>
<evidence type="ECO:0000313" key="5">
    <source>
        <dbReference type="EMBL" id="OAE25026.1"/>
    </source>
</evidence>
<dbReference type="Pfam" id="PF13041">
    <property type="entry name" value="PPR_2"/>
    <property type="match status" value="2"/>
</dbReference>
<dbReference type="InterPro" id="IPR002885">
    <property type="entry name" value="PPR_rpt"/>
</dbReference>
<gene>
    <name evidence="5" type="ORF">AXG93_4102s1040</name>
</gene>
<accession>A0A176VYQ6</accession>
<evidence type="ECO:0000256" key="2">
    <source>
        <dbReference type="ARBA" id="ARBA00022737"/>
    </source>
</evidence>
<dbReference type="PANTHER" id="PTHR47874">
    <property type="entry name" value="EXPRESSED PROTEIN"/>
    <property type="match status" value="1"/>
</dbReference>
<sequence length="568" mass="63716">MVRGGGQLLSLLRAVGGQCDKLRSSSSSGRGLTSDLQSRTRAWGAPVVEGVAGSRGICQEPQIAALRGSGLNSARFCTVAESGDVATPPVPVVVKEKSYYVPARHPGAPDPKPRNDRFFRAGNNSTVAHMVRLLEAAPSNADVEKILDDRIAELTETKRWPWMPLLDALQRGPKPYLALEVFNWKKDKFDGGDPKEYAKMISTAGKLNQLDLATTLFKQMELKGVKRIPITCNALISAYSKNNQADQAIALFKEMQETDDCKPTLVTYNTLIAMYSKLSVQDMELYFEACKEAGFFPDRLTYNSLIWGYMRAGMFDKMEEIYEQLMKAGCKPDPITFSALIIGFSKASALDKMEAAFSHMQEEGFAINAMIAEIMVEFYAAERHFEKMERIMKIVANTPGTSCTSRIYGLAIEAYAQTRRIEEMERTIDVMLASRRLFTTPKTLESVIEAYGEKSDFEGLEKTLTRVKGLGWTYQLTTFHTLLHEYGKGRMFDKMEDVFDEMKRAEDAQPTAETYQILADSYDSAGEGDMLMRTVERMREAGFNTQPVTDKEVDRAWTDDEIFGGKRR</sequence>
<proteinExistence type="inferred from homology"/>
<dbReference type="InterPro" id="IPR044179">
    <property type="entry name" value="PPR5-like"/>
</dbReference>
<dbReference type="AlphaFoldDB" id="A0A176VYQ6"/>
<dbReference type="Proteomes" id="UP000077202">
    <property type="component" value="Unassembled WGS sequence"/>
</dbReference>
<evidence type="ECO:0000256" key="3">
    <source>
        <dbReference type="PROSITE-ProRule" id="PRU00708"/>
    </source>
</evidence>
<dbReference type="EMBL" id="LVLJ01002433">
    <property type="protein sequence ID" value="OAE25026.1"/>
    <property type="molecule type" value="Genomic_DNA"/>
</dbReference>
<dbReference type="NCBIfam" id="TIGR00756">
    <property type="entry name" value="PPR"/>
    <property type="match status" value="4"/>
</dbReference>
<evidence type="ECO:0000256" key="1">
    <source>
        <dbReference type="ARBA" id="ARBA00007626"/>
    </source>
</evidence>
<dbReference type="PROSITE" id="PS51375">
    <property type="entry name" value="PPR"/>
    <property type="match status" value="4"/>
</dbReference>
<feature type="repeat" description="PPR" evidence="3">
    <location>
        <begin position="333"/>
        <end position="367"/>
    </location>
</feature>
<feature type="repeat" description="PPR" evidence="3">
    <location>
        <begin position="298"/>
        <end position="332"/>
    </location>
</feature>
<feature type="repeat" description="PPR" evidence="3">
    <location>
        <begin position="475"/>
        <end position="505"/>
    </location>
</feature>
<dbReference type="PANTHER" id="PTHR47874:SF4">
    <property type="entry name" value="EXPRESSED PROTEIN"/>
    <property type="match status" value="1"/>
</dbReference>